<feature type="non-terminal residue" evidence="1">
    <location>
        <position position="1"/>
    </location>
</feature>
<feature type="non-terminal residue" evidence="1">
    <location>
        <position position="348"/>
    </location>
</feature>
<protein>
    <submittedName>
        <fullName evidence="1">Uncharacterized protein</fullName>
    </submittedName>
</protein>
<name>A0AC60P714_IXOPE</name>
<gene>
    <name evidence="1" type="ORF">HPB47_007653</name>
</gene>
<dbReference type="Proteomes" id="UP000805193">
    <property type="component" value="Unassembled WGS sequence"/>
</dbReference>
<dbReference type="EMBL" id="JABSTQ010011100">
    <property type="protein sequence ID" value="KAG0415205.1"/>
    <property type="molecule type" value="Genomic_DNA"/>
</dbReference>
<keyword evidence="2" id="KW-1185">Reference proteome</keyword>
<evidence type="ECO:0000313" key="1">
    <source>
        <dbReference type="EMBL" id="KAG0415205.1"/>
    </source>
</evidence>
<evidence type="ECO:0000313" key="2">
    <source>
        <dbReference type="Proteomes" id="UP000805193"/>
    </source>
</evidence>
<reference evidence="1 2" key="1">
    <citation type="journal article" date="2020" name="Cell">
        <title>Large-Scale Comparative Analyses of Tick Genomes Elucidate Their Genetic Diversity and Vector Capacities.</title>
        <authorList>
            <consortium name="Tick Genome and Microbiome Consortium (TIGMIC)"/>
            <person name="Jia N."/>
            <person name="Wang J."/>
            <person name="Shi W."/>
            <person name="Du L."/>
            <person name="Sun Y."/>
            <person name="Zhan W."/>
            <person name="Jiang J.F."/>
            <person name="Wang Q."/>
            <person name="Zhang B."/>
            <person name="Ji P."/>
            <person name="Bell-Sakyi L."/>
            <person name="Cui X.M."/>
            <person name="Yuan T.T."/>
            <person name="Jiang B.G."/>
            <person name="Yang W.F."/>
            <person name="Lam T.T."/>
            <person name="Chang Q.C."/>
            <person name="Ding S.J."/>
            <person name="Wang X.J."/>
            <person name="Zhu J.G."/>
            <person name="Ruan X.D."/>
            <person name="Zhao L."/>
            <person name="Wei J.T."/>
            <person name="Ye R.Z."/>
            <person name="Que T.C."/>
            <person name="Du C.H."/>
            <person name="Zhou Y.H."/>
            <person name="Cheng J.X."/>
            <person name="Dai P.F."/>
            <person name="Guo W.B."/>
            <person name="Han X.H."/>
            <person name="Huang E.J."/>
            <person name="Li L.F."/>
            <person name="Wei W."/>
            <person name="Gao Y.C."/>
            <person name="Liu J.Z."/>
            <person name="Shao H.Z."/>
            <person name="Wang X."/>
            <person name="Wang C.C."/>
            <person name="Yang T.C."/>
            <person name="Huo Q.B."/>
            <person name="Li W."/>
            <person name="Chen H.Y."/>
            <person name="Chen S.E."/>
            <person name="Zhou L.G."/>
            <person name="Ni X.B."/>
            <person name="Tian J.H."/>
            <person name="Sheng Y."/>
            <person name="Liu T."/>
            <person name="Pan Y.S."/>
            <person name="Xia L.Y."/>
            <person name="Li J."/>
            <person name="Zhao F."/>
            <person name="Cao W.C."/>
        </authorList>
    </citation>
    <scope>NUCLEOTIDE SEQUENCE [LARGE SCALE GENOMIC DNA]</scope>
    <source>
        <strain evidence="1">Iper-2018</strain>
    </source>
</reference>
<sequence>AASQFADDLVRDYLRYRGFFGSLKAFDSEVKADKDKAFRPDRVVEHLSGCVESMDLVGLRDVWAHLDTHIFRRLEQSFTPTVRKLEMALLRMYAVTCISNGRQDKLTEFFDKMAAELHSQQEWKEWFALPFLKGAEDNPNFQVYFTRQWQDMMIISLRNFLSVVYQSMALPTLLSYDEDMNRMQFLQEENESLKQQVLASGRPQVCEGAVLAGPEEPMDDFYVIAQEAPVSEGRRIFPSLMRTFGNIQTSPITGRKLQGDSKRQTGDEQGEQDKLLLLNQEEYGEHQSCVTHCKFSHSGMLASADTDGVIKVWSPNPSPKTLATVVSKSSVTALDWVHKHQHLASLSG</sequence>
<accession>A0AC60P714</accession>
<proteinExistence type="predicted"/>
<organism evidence="1 2">
    <name type="scientific">Ixodes persulcatus</name>
    <name type="common">Taiga tick</name>
    <dbReference type="NCBI Taxonomy" id="34615"/>
    <lineage>
        <taxon>Eukaryota</taxon>
        <taxon>Metazoa</taxon>
        <taxon>Ecdysozoa</taxon>
        <taxon>Arthropoda</taxon>
        <taxon>Chelicerata</taxon>
        <taxon>Arachnida</taxon>
        <taxon>Acari</taxon>
        <taxon>Parasitiformes</taxon>
        <taxon>Ixodida</taxon>
        <taxon>Ixodoidea</taxon>
        <taxon>Ixodidae</taxon>
        <taxon>Ixodinae</taxon>
        <taxon>Ixodes</taxon>
    </lineage>
</organism>
<comment type="caution">
    <text evidence="1">The sequence shown here is derived from an EMBL/GenBank/DDBJ whole genome shotgun (WGS) entry which is preliminary data.</text>
</comment>